<proteinExistence type="predicted"/>
<dbReference type="PANTHER" id="PTHR33495">
    <property type="entry name" value="ANTI-SIGMA FACTOR ANTAGONIST TM_1081-RELATED-RELATED"/>
    <property type="match status" value="1"/>
</dbReference>
<evidence type="ECO:0000313" key="3">
    <source>
        <dbReference type="EMBL" id="MFC4591520.1"/>
    </source>
</evidence>
<dbReference type="RefSeq" id="WP_262847170.1">
    <property type="nucleotide sequence ID" value="NZ_JANZYP010000059.1"/>
</dbReference>
<comment type="caution">
    <text evidence="3">The sequence shown here is derived from an EMBL/GenBank/DDBJ whole genome shotgun (WGS) entry which is preliminary data.</text>
</comment>
<protein>
    <submittedName>
        <fullName evidence="3">STAS domain-containing protein</fullName>
    </submittedName>
</protein>
<accession>A0ABV9ES09</accession>
<organism evidence="3 4">
    <name type="scientific">Sphaerisporangium corydalis</name>
    <dbReference type="NCBI Taxonomy" id="1441875"/>
    <lineage>
        <taxon>Bacteria</taxon>
        <taxon>Bacillati</taxon>
        <taxon>Actinomycetota</taxon>
        <taxon>Actinomycetes</taxon>
        <taxon>Streptosporangiales</taxon>
        <taxon>Streptosporangiaceae</taxon>
        <taxon>Sphaerisporangium</taxon>
    </lineage>
</organism>
<evidence type="ECO:0000256" key="1">
    <source>
        <dbReference type="SAM" id="MobiDB-lite"/>
    </source>
</evidence>
<reference evidence="4" key="1">
    <citation type="journal article" date="2019" name="Int. J. Syst. Evol. Microbiol.">
        <title>The Global Catalogue of Microorganisms (GCM) 10K type strain sequencing project: providing services to taxonomists for standard genome sequencing and annotation.</title>
        <authorList>
            <consortium name="The Broad Institute Genomics Platform"/>
            <consortium name="The Broad Institute Genome Sequencing Center for Infectious Disease"/>
            <person name="Wu L."/>
            <person name="Ma J."/>
        </authorList>
    </citation>
    <scope>NUCLEOTIDE SEQUENCE [LARGE SCALE GENOMIC DNA]</scope>
    <source>
        <strain evidence="4">CCUG 49560</strain>
    </source>
</reference>
<dbReference type="EMBL" id="JBHSFN010000033">
    <property type="protein sequence ID" value="MFC4591520.1"/>
    <property type="molecule type" value="Genomic_DNA"/>
</dbReference>
<name>A0ABV9ES09_9ACTN</name>
<dbReference type="InterPro" id="IPR036513">
    <property type="entry name" value="STAS_dom_sf"/>
</dbReference>
<dbReference type="Proteomes" id="UP001595891">
    <property type="component" value="Unassembled WGS sequence"/>
</dbReference>
<feature type="domain" description="STAS" evidence="2">
    <location>
        <begin position="4"/>
        <end position="96"/>
    </location>
</feature>
<evidence type="ECO:0000313" key="4">
    <source>
        <dbReference type="Proteomes" id="UP001595891"/>
    </source>
</evidence>
<dbReference type="Pfam" id="PF01740">
    <property type="entry name" value="STAS"/>
    <property type="match status" value="1"/>
</dbReference>
<dbReference type="PROSITE" id="PS50801">
    <property type="entry name" value="STAS"/>
    <property type="match status" value="1"/>
</dbReference>
<dbReference type="PANTHER" id="PTHR33495:SF2">
    <property type="entry name" value="ANTI-SIGMA FACTOR ANTAGONIST TM_1081-RELATED"/>
    <property type="match status" value="1"/>
</dbReference>
<dbReference type="Gene3D" id="3.30.750.24">
    <property type="entry name" value="STAS domain"/>
    <property type="match status" value="1"/>
</dbReference>
<dbReference type="SUPFAM" id="SSF52091">
    <property type="entry name" value="SpoIIaa-like"/>
    <property type="match status" value="1"/>
</dbReference>
<dbReference type="InterPro" id="IPR002645">
    <property type="entry name" value="STAS_dom"/>
</dbReference>
<evidence type="ECO:0000259" key="2">
    <source>
        <dbReference type="PROSITE" id="PS50801"/>
    </source>
</evidence>
<sequence length="144" mass="15697">MTPLVIRAVHDRGCSVLSVAGELDALSRPQLERALDRLRAEGHQRVILDVAELSFCDSAGLRLMLLNSHRCFEAGGWFGLRGIHRPVSRLVDLLGVRTQVVTDAPFTYVLAAERERISPCSAGERPSGVETESGHPVSLGRTGR</sequence>
<gene>
    <name evidence="3" type="ORF">ACFO8L_35880</name>
</gene>
<feature type="region of interest" description="Disordered" evidence="1">
    <location>
        <begin position="120"/>
        <end position="144"/>
    </location>
</feature>
<dbReference type="CDD" id="cd07043">
    <property type="entry name" value="STAS_anti-anti-sigma_factors"/>
    <property type="match status" value="1"/>
</dbReference>
<keyword evidence="4" id="KW-1185">Reference proteome</keyword>